<dbReference type="InterPro" id="IPR020845">
    <property type="entry name" value="AMP-binding_CS"/>
</dbReference>
<dbReference type="InterPro" id="IPR025110">
    <property type="entry name" value="AMP-bd_C"/>
</dbReference>
<dbReference type="EMBL" id="JAFBEC010000017">
    <property type="protein sequence ID" value="MBM7634813.1"/>
    <property type="molecule type" value="Genomic_DNA"/>
</dbReference>
<dbReference type="NCBIfam" id="NF003313">
    <property type="entry name" value="PRK04319.1"/>
    <property type="match status" value="1"/>
</dbReference>
<protein>
    <recommendedName>
        <fullName evidence="1">acetate--CoA ligase</fullName>
        <ecNumber evidence="1">6.2.1.1</ecNumber>
    </recommendedName>
</protein>
<evidence type="ECO:0000256" key="4">
    <source>
        <dbReference type="ARBA" id="ARBA00022840"/>
    </source>
</evidence>
<feature type="domain" description="AMP-dependent synthetase/ligase" evidence="6">
    <location>
        <begin position="60"/>
        <end position="428"/>
    </location>
</feature>
<dbReference type="InterPro" id="IPR000873">
    <property type="entry name" value="AMP-dep_synth/lig_dom"/>
</dbReference>
<evidence type="ECO:0000259" key="7">
    <source>
        <dbReference type="Pfam" id="PF13193"/>
    </source>
</evidence>
<comment type="caution">
    <text evidence="8">The sequence shown here is derived from an EMBL/GenBank/DDBJ whole genome shotgun (WGS) entry which is preliminary data.</text>
</comment>
<evidence type="ECO:0000256" key="2">
    <source>
        <dbReference type="ARBA" id="ARBA00022598"/>
    </source>
</evidence>
<proteinExistence type="predicted"/>
<dbReference type="SUPFAM" id="SSF56801">
    <property type="entry name" value="Acetyl-CoA synthetase-like"/>
    <property type="match status" value="1"/>
</dbReference>
<dbReference type="Gene3D" id="3.30.300.30">
    <property type="match status" value="1"/>
</dbReference>
<evidence type="ECO:0000313" key="8">
    <source>
        <dbReference type="EMBL" id="MBM7634813.1"/>
    </source>
</evidence>
<keyword evidence="5" id="KW-0007">Acetylation</keyword>
<dbReference type="RefSeq" id="WP_338028834.1">
    <property type="nucleotide sequence ID" value="NZ_JAFBEC010000017.1"/>
</dbReference>
<dbReference type="InterPro" id="IPR042099">
    <property type="entry name" value="ANL_N_sf"/>
</dbReference>
<keyword evidence="9" id="KW-1185">Reference proteome</keyword>
<evidence type="ECO:0000256" key="3">
    <source>
        <dbReference type="ARBA" id="ARBA00022741"/>
    </source>
</evidence>
<dbReference type="InterPro" id="IPR045851">
    <property type="entry name" value="AMP-bd_C_sf"/>
</dbReference>
<dbReference type="Pfam" id="PF00501">
    <property type="entry name" value="AMP-binding"/>
    <property type="match status" value="1"/>
</dbReference>
<dbReference type="Proteomes" id="UP000741863">
    <property type="component" value="Unassembled WGS sequence"/>
</dbReference>
<keyword evidence="3" id="KW-0547">Nucleotide-binding</keyword>
<evidence type="ECO:0000259" key="6">
    <source>
        <dbReference type="Pfam" id="PF00501"/>
    </source>
</evidence>
<dbReference type="PANTHER" id="PTHR24095:SF14">
    <property type="entry name" value="ACETYL-COENZYME A SYNTHETASE 1"/>
    <property type="match status" value="1"/>
</dbReference>
<keyword evidence="2 8" id="KW-0436">Ligase</keyword>
<keyword evidence="4" id="KW-0067">ATP-binding</keyword>
<sequence length="569" mass="64331">MSSITSGERLILASEHKEKANIESVDATSFHWNDEFDQWRARLQGKWNAAYECIDRHVDEGRGDRVAMIYVNDDIHEEITYRQLKNETDRFAVVIKAKGIKRGERVFTLLPKTPNAYITVLAIIKAGAVAGPLFEAFQEDAIFERMYNCDAKMIITDAQLKSRVPSNKLPALEHVLIDGEGADKEAGEYHLQEELESVSKESAAQVTEWVDENEGMIIHYTSGSTGQPKGVLHSHRAIVQQKKTGEWVLDLKENDVYWCTSHPGWVTGSSYGIFAPFLNGATSLINTGRFDANEWYSYIERFNVTVWYSAPTAFRMLKAAGGQELIERYNLSSLRHVLSVGEPLNPEIVKWGYEQLNVRIHDTWWMTETGAQLIVNLPNQTIKAGSMGRPLPGITVAILDESGNQLPRGLVGQLAVRKGWPSMMREIWKNEEKYRSYFPYDGEWYVSGDLAYQDEEGFVFFQSRNDDMINSSGERIGPFEVESALITHDAVIEAAVVGKADELRGEIVKGFVVLHPDYEESPALLEEIRLHVRGKLAAHAAPREIEVLKELPKTRISGKIMRRLLKEQA</sequence>
<dbReference type="PANTHER" id="PTHR24095">
    <property type="entry name" value="ACETYL-COENZYME A SYNTHETASE"/>
    <property type="match status" value="1"/>
</dbReference>
<dbReference type="PROSITE" id="PS00455">
    <property type="entry name" value="AMP_BINDING"/>
    <property type="match status" value="1"/>
</dbReference>
<dbReference type="Gene3D" id="3.40.50.12780">
    <property type="entry name" value="N-terminal domain of ligase-like"/>
    <property type="match status" value="1"/>
</dbReference>
<evidence type="ECO:0000313" key="9">
    <source>
        <dbReference type="Proteomes" id="UP000741863"/>
    </source>
</evidence>
<evidence type="ECO:0000256" key="1">
    <source>
        <dbReference type="ARBA" id="ARBA00013275"/>
    </source>
</evidence>
<reference evidence="8 9" key="1">
    <citation type="submission" date="2021-01" db="EMBL/GenBank/DDBJ databases">
        <title>Genomic Encyclopedia of Type Strains, Phase IV (KMG-IV): sequencing the most valuable type-strain genomes for metagenomic binning, comparative biology and taxonomic classification.</title>
        <authorList>
            <person name="Goeker M."/>
        </authorList>
    </citation>
    <scope>NUCLEOTIDE SEQUENCE [LARGE SCALE GENOMIC DNA]</scope>
    <source>
        <strain evidence="8 9">DSM 25540</strain>
    </source>
</reference>
<dbReference type="EC" id="6.2.1.1" evidence="1"/>
<name>A0ABS2PJ10_9BACL</name>
<dbReference type="GO" id="GO:0003987">
    <property type="term" value="F:acetate-CoA ligase activity"/>
    <property type="evidence" value="ECO:0007669"/>
    <property type="project" value="UniProtKB-EC"/>
</dbReference>
<gene>
    <name evidence="8" type="ORF">JOD17_003939</name>
</gene>
<evidence type="ECO:0000256" key="5">
    <source>
        <dbReference type="ARBA" id="ARBA00022990"/>
    </source>
</evidence>
<organism evidence="8 9">
    <name type="scientific">Geomicrobium sediminis</name>
    <dbReference type="NCBI Taxonomy" id="1347788"/>
    <lineage>
        <taxon>Bacteria</taxon>
        <taxon>Bacillati</taxon>
        <taxon>Bacillota</taxon>
        <taxon>Bacilli</taxon>
        <taxon>Bacillales</taxon>
        <taxon>Geomicrobium</taxon>
    </lineage>
</organism>
<feature type="domain" description="AMP-binding enzyme C-terminal" evidence="7">
    <location>
        <begin position="480"/>
        <end position="555"/>
    </location>
</feature>
<dbReference type="Pfam" id="PF13193">
    <property type="entry name" value="AMP-binding_C"/>
    <property type="match status" value="1"/>
</dbReference>
<accession>A0ABS2PJ10</accession>